<dbReference type="Pfam" id="PF00392">
    <property type="entry name" value="GntR"/>
    <property type="match status" value="1"/>
</dbReference>
<dbReference type="PANTHER" id="PTHR43537">
    <property type="entry name" value="TRANSCRIPTIONAL REGULATOR, GNTR FAMILY"/>
    <property type="match status" value="1"/>
</dbReference>
<dbReference type="CDD" id="cd07377">
    <property type="entry name" value="WHTH_GntR"/>
    <property type="match status" value="1"/>
</dbReference>
<reference evidence="6" key="1">
    <citation type="journal article" date="2019" name="Int. J. Syst. Evol. Microbiol.">
        <title>The Global Catalogue of Microorganisms (GCM) 10K type strain sequencing project: providing services to taxonomists for standard genome sequencing and annotation.</title>
        <authorList>
            <consortium name="The Broad Institute Genomics Platform"/>
            <consortium name="The Broad Institute Genome Sequencing Center for Infectious Disease"/>
            <person name="Wu L."/>
            <person name="Ma J."/>
        </authorList>
    </citation>
    <scope>NUCLEOTIDE SEQUENCE [LARGE SCALE GENOMIC DNA]</scope>
    <source>
        <strain evidence="6">KCTC 52438</strain>
    </source>
</reference>
<dbReference type="PROSITE" id="PS50949">
    <property type="entry name" value="HTH_GNTR"/>
    <property type="match status" value="1"/>
</dbReference>
<dbReference type="InterPro" id="IPR000524">
    <property type="entry name" value="Tscrpt_reg_HTH_GntR"/>
</dbReference>
<gene>
    <name evidence="5" type="ORF">ACFOEK_02255</name>
</gene>
<dbReference type="Gene3D" id="1.20.120.530">
    <property type="entry name" value="GntR ligand-binding domain-like"/>
    <property type="match status" value="1"/>
</dbReference>
<dbReference type="Proteomes" id="UP001595476">
    <property type="component" value="Unassembled WGS sequence"/>
</dbReference>
<accession>A0ABV7HB06</accession>
<feature type="domain" description="HTH gntR-type" evidence="4">
    <location>
        <begin position="7"/>
        <end position="74"/>
    </location>
</feature>
<keyword evidence="2" id="KW-0238">DNA-binding</keyword>
<dbReference type="SUPFAM" id="SSF46785">
    <property type="entry name" value="Winged helix' DNA-binding domain"/>
    <property type="match status" value="1"/>
</dbReference>
<evidence type="ECO:0000259" key="4">
    <source>
        <dbReference type="PROSITE" id="PS50949"/>
    </source>
</evidence>
<protein>
    <submittedName>
        <fullName evidence="5">GntR family transcriptional regulator</fullName>
    </submittedName>
</protein>
<keyword evidence="1" id="KW-0805">Transcription regulation</keyword>
<keyword evidence="3" id="KW-0804">Transcription</keyword>
<dbReference type="InterPro" id="IPR008920">
    <property type="entry name" value="TF_FadR/GntR_C"/>
</dbReference>
<dbReference type="RefSeq" id="WP_386715553.1">
    <property type="nucleotide sequence ID" value="NZ_JBHRSZ010000002.1"/>
</dbReference>
<comment type="caution">
    <text evidence="5">The sequence shown here is derived from an EMBL/GenBank/DDBJ whole genome shotgun (WGS) entry which is preliminary data.</text>
</comment>
<organism evidence="5 6">
    <name type="scientific">Litoribrevibacter euphylliae</name>
    <dbReference type="NCBI Taxonomy" id="1834034"/>
    <lineage>
        <taxon>Bacteria</taxon>
        <taxon>Pseudomonadati</taxon>
        <taxon>Pseudomonadota</taxon>
        <taxon>Gammaproteobacteria</taxon>
        <taxon>Oceanospirillales</taxon>
        <taxon>Oceanospirillaceae</taxon>
        <taxon>Litoribrevibacter</taxon>
    </lineage>
</organism>
<dbReference type="SUPFAM" id="SSF48008">
    <property type="entry name" value="GntR ligand-binding domain-like"/>
    <property type="match status" value="1"/>
</dbReference>
<dbReference type="PANTHER" id="PTHR43537:SF24">
    <property type="entry name" value="GLUCONATE OPERON TRANSCRIPTIONAL REPRESSOR"/>
    <property type="match status" value="1"/>
</dbReference>
<dbReference type="InterPro" id="IPR036388">
    <property type="entry name" value="WH-like_DNA-bd_sf"/>
</dbReference>
<dbReference type="SMART" id="SM00345">
    <property type="entry name" value="HTH_GNTR"/>
    <property type="match status" value="1"/>
</dbReference>
<proteinExistence type="predicted"/>
<dbReference type="Gene3D" id="1.10.10.10">
    <property type="entry name" value="Winged helix-like DNA-binding domain superfamily/Winged helix DNA-binding domain"/>
    <property type="match status" value="1"/>
</dbReference>
<evidence type="ECO:0000313" key="6">
    <source>
        <dbReference type="Proteomes" id="UP001595476"/>
    </source>
</evidence>
<dbReference type="InterPro" id="IPR011711">
    <property type="entry name" value="GntR_C"/>
</dbReference>
<evidence type="ECO:0000313" key="5">
    <source>
        <dbReference type="EMBL" id="MFC3149844.1"/>
    </source>
</evidence>
<evidence type="ECO:0000256" key="2">
    <source>
        <dbReference type="ARBA" id="ARBA00023125"/>
    </source>
</evidence>
<evidence type="ECO:0000256" key="1">
    <source>
        <dbReference type="ARBA" id="ARBA00023015"/>
    </source>
</evidence>
<dbReference type="InterPro" id="IPR036390">
    <property type="entry name" value="WH_DNA-bd_sf"/>
</dbReference>
<evidence type="ECO:0000256" key="3">
    <source>
        <dbReference type="ARBA" id="ARBA00023163"/>
    </source>
</evidence>
<name>A0ABV7HB06_9GAMM</name>
<keyword evidence="6" id="KW-1185">Reference proteome</keyword>
<sequence length="225" mass="25572">MPFKPVESLSEQIATHLADKIIRGEITAKERIQELRIAGELEVSRGSVREALLILERRHLVDILPRRGAVVTEVTSSHVKGLYQVYSQLLELLAREVTVKWSGDDLDSLIKKFESMRTAKDRGDRLERVFDLGFEIMEQAFSIVGNPFLSETLINFKPMIQRTYYMALQSQSGDLQDNIVFFASLMDAVIKREEDRAGELVKAYVLQQMHEVLSTLDSNAAENNS</sequence>
<dbReference type="Pfam" id="PF07729">
    <property type="entry name" value="FCD"/>
    <property type="match status" value="1"/>
</dbReference>
<dbReference type="EMBL" id="JBHRSZ010000002">
    <property type="protein sequence ID" value="MFC3149844.1"/>
    <property type="molecule type" value="Genomic_DNA"/>
</dbReference>